<evidence type="ECO:0000259" key="7">
    <source>
        <dbReference type="PROSITE" id="PS51787"/>
    </source>
</evidence>
<feature type="compositionally biased region" description="Acidic residues" evidence="5">
    <location>
        <begin position="1178"/>
        <end position="1187"/>
    </location>
</feature>
<feature type="domain" description="RING-type" evidence="6">
    <location>
        <begin position="614"/>
        <end position="652"/>
    </location>
</feature>
<name>A0AAV5GS33_9BASI</name>
<feature type="compositionally biased region" description="Pro residues" evidence="5">
    <location>
        <begin position="1031"/>
        <end position="1046"/>
    </location>
</feature>
<dbReference type="SUPFAM" id="SSF57850">
    <property type="entry name" value="RING/U-box"/>
    <property type="match status" value="2"/>
</dbReference>
<dbReference type="PROSITE" id="PS00518">
    <property type="entry name" value="ZF_RING_1"/>
    <property type="match status" value="1"/>
</dbReference>
<proteinExistence type="predicted"/>
<feature type="compositionally biased region" description="Basic residues" evidence="5">
    <location>
        <begin position="241"/>
        <end position="252"/>
    </location>
</feature>
<evidence type="ECO:0008006" key="10">
    <source>
        <dbReference type="Google" id="ProtNLM"/>
    </source>
</evidence>
<dbReference type="GO" id="GO:0061630">
    <property type="term" value="F:ubiquitin protein ligase activity"/>
    <property type="evidence" value="ECO:0007669"/>
    <property type="project" value="TreeGrafter"/>
</dbReference>
<evidence type="ECO:0000256" key="4">
    <source>
        <dbReference type="PROSITE-ProRule" id="PRU00175"/>
    </source>
</evidence>
<feature type="domain" description="Lon N-terminal" evidence="7">
    <location>
        <begin position="691"/>
        <end position="929"/>
    </location>
</feature>
<dbReference type="CDD" id="cd16514">
    <property type="entry name" value="RING-HC_LONFs_rpt2"/>
    <property type="match status" value="1"/>
</dbReference>
<dbReference type="Pfam" id="PF13923">
    <property type="entry name" value="zf-C3HC4_2"/>
    <property type="match status" value="1"/>
</dbReference>
<dbReference type="InterPro" id="IPR013930">
    <property type="entry name" value="RPAP1_N"/>
</dbReference>
<dbReference type="SMART" id="SM00464">
    <property type="entry name" value="LON"/>
    <property type="match status" value="1"/>
</dbReference>
<feature type="region of interest" description="Disordered" evidence="5">
    <location>
        <begin position="814"/>
        <end position="845"/>
    </location>
</feature>
<evidence type="ECO:0000256" key="2">
    <source>
        <dbReference type="ARBA" id="ARBA00022771"/>
    </source>
</evidence>
<keyword evidence="2 4" id="KW-0863">Zinc-finger</keyword>
<evidence type="ECO:0000256" key="3">
    <source>
        <dbReference type="ARBA" id="ARBA00022833"/>
    </source>
</evidence>
<evidence type="ECO:0000256" key="1">
    <source>
        <dbReference type="ARBA" id="ARBA00022723"/>
    </source>
</evidence>
<dbReference type="PANTHER" id="PTHR23327:SF42">
    <property type="entry name" value="LON PEPTIDASE N-TERMINAL DOMAIN AND RING FINGER PROTEIN C14F5.10C"/>
    <property type="match status" value="1"/>
</dbReference>
<feature type="region of interest" description="Disordered" evidence="5">
    <location>
        <begin position="406"/>
        <end position="425"/>
    </location>
</feature>
<dbReference type="InterPro" id="IPR057989">
    <property type="entry name" value="TPR_RPAP1/MINIYO-like"/>
</dbReference>
<sequence>MPAPAPAPGSSHFPGRGGDVEETVEAHVPGALGDRSTRTPSTGFGGTVGSSAGLHHVAEGQGDWRTGGARRHEHPSGQPGSDTPLHAAPAPPALPIARAASATASFSLVPLPSSHRPDRLASSLASASTSTSPPAPSPHDHPPLAHAMRRAPRMAPDQRHEQPVPSALPSSSFSAMASTSSRSHRQSSLPPSNRHARASSLSPPATAVATEQGASRTSRHLDPDQHWLSEDEAADLSHVSFRPHRPRRRRCHSSGDESDDTDRTQDRKMLAGARVDVEGPPLHAIHNRPSTISPPQPDPPSLVQDDEALSPAVVLPKLVAALTCPSCHRLLQEPATLACGHSHCIACPGPPPDPLATPPIEAAESKQDFHFAPSRPVIARAAHGTLSMPTATAPLTSDELYRTLSAGSSAASTPASTPSVQRTSLDLPPQKAITCPDPKCAFPFHQLSTPHPPLNIDYTLRKFLDLVRRTVGPGVEELAKVQAIRARRSRNNDDGNLTPLLSDVRLGSEAPIDIDVEPSGVPAFSADSPPEPHRSGSGSSGGGEDEPIEEEGTKRAHKSSSDRGAVRKARRMSEGAGVSADKRSSRSFGDVRAPFDLSAVPQSFFGDLQNDCECQVCFQLFYDPVTAPCGHSFCRNCLARSYDHSDKCPLCRSDLPPVAYFRWQRANATIRAVIDEGMPALAAERDAAVKEDELALLAHVPIFVCTTAWPGIKCFLHIFEPRYRLMIRRALESPDKSFGMVLPARSGAPDAVHEYGTMLRITSCQMLEDGRLILETVGTHRFRLVERSVVDGYNVGRVERVDDVSPEQEAALQQAALARNESDAQQSEWADPHMAQASRPPMTGNQELDTDQLMAICLDFVRTLRAGSAPWVIERLNRTVGEMPTNPHDFSWFAAEVFPVEDHVKVTLLQITSVRERLRLIVFWIEQIRSSWWYARGSPVPVVPPSPAAAAPPPAPAKPKSRFALQREREAAQRAAEQASADARAERFELDLNSEASGADERGGGALPRGSSRPSLVKGVVERTASKSAAPPRPPTAPGPPRPSPLGGPATGFPASSRGLFPRKTAPPPAPRSADPVPSASDEPDSDTEGDPYALDSLMASVSRENDDVLRGMSEAQILEEQRQIREELGLSEDVLRMLQARGQKRTGDKAAKRAPTPRTRPAPQGAPAPKPAAPSQEDGEEDEEGSPEYIRKHFFPDEPHNPALDWMRPPPKQADPSNAAALPPAARLSFDLFGRRTTGEALPAGAIVEAGAENHVSSSTTFTVPSLLSLTASSVPSQRSTVFTVLQRILAQSSALASEFGAAEWQSLRIKCAQRAAFALRDPNLGVVGACITLLSDVLAGELAAPAARPEVKLEGAEEPETVVSAVLAATPLPSLASHLSLGALPPASLRLILALLTSLAQLSRAGPTAAETLDALFSTPRLLDSLVQTFIGTQWPPTPSSPAPEPAALSFLALLARTSRSRASQLYSRALVDPTLRFLAIPPWELLLTSSSSDRTLGYALLRETLELWTTLGRYGLATDLRTKAAPLLDALIERVGELRREPEGRSADETSWVAPLLRLLSIWTVAAIDPHVTEHDVTWSQVDEWHDVALEAYALGSAGTDGRESASEMVAAAWELLGSWMEGSKVNKSWRGEDERKWLKEQLGGEFDAGGRARRLVEQALEDVARGDGSESAAWVAAAALRLSDAYAESTEPPTPQLLDVDAGLADRVLQAIVSGHPDPAATAVASYLLPALDSDVRLTRTIDLLPRLGVQDAVLARDLVDRVFAAAAGPQLRPSADELDRTLERPALAQAAILRPFVTHAIVSASQGRVVGPLYPTSRDVKLTHCLPPFSPAGSVLPPDWPLSALDELLRSAASPVFQQLPAGWDASELQVVRTSLALMRFVRAASSKASIDAPTLVYDLIKVFMLEKDNAGTTTGTSGADAEVFRDAACQHSMNALLSELAISEQGQQVVKADERPSSATIEGVSSIVSSAPFYQLYTDLVGLYDSISLSDRLFGLVLLPPLSMAYPVDFRRLLWTDYAHLLPTLRFTVEDAISDVRGDGALAAYLEPRETKEPMLAAYVDALAGGRVRADTTPFLHLVALHHVASAVRAARDGGDQGKVAERIVSALVNRGARETLRQIVRYSQSREGEALKVPPACFEAGTTEQHEWRQALEKLAGGPLAQKVEALLS</sequence>
<dbReference type="InterPro" id="IPR015947">
    <property type="entry name" value="PUA-like_sf"/>
</dbReference>
<dbReference type="Proteomes" id="UP001342314">
    <property type="component" value="Unassembled WGS sequence"/>
</dbReference>
<feature type="region of interest" description="Disordered" evidence="5">
    <location>
        <begin position="513"/>
        <end position="586"/>
    </location>
</feature>
<feature type="compositionally biased region" description="Pro residues" evidence="5">
    <location>
        <begin position="1159"/>
        <end position="1173"/>
    </location>
</feature>
<gene>
    <name evidence="8" type="ORF">Rhopal_005797-T1</name>
</gene>
<accession>A0AAV5GS33</accession>
<dbReference type="Pfam" id="PF25766">
    <property type="entry name" value="TPR_RPAP1"/>
    <property type="match status" value="1"/>
</dbReference>
<feature type="region of interest" description="Disordered" evidence="5">
    <location>
        <begin position="111"/>
        <end position="304"/>
    </location>
</feature>
<dbReference type="InterPro" id="IPR001841">
    <property type="entry name" value="Znf_RING"/>
</dbReference>
<evidence type="ECO:0000259" key="6">
    <source>
        <dbReference type="PROSITE" id="PS50089"/>
    </source>
</evidence>
<feature type="compositionally biased region" description="Low complexity" evidence="5">
    <location>
        <begin position="406"/>
        <end position="419"/>
    </location>
</feature>
<feature type="compositionally biased region" description="Low complexity" evidence="5">
    <location>
        <begin position="1072"/>
        <end position="1081"/>
    </location>
</feature>
<dbReference type="SMART" id="SM00184">
    <property type="entry name" value="RING"/>
    <property type="match status" value="1"/>
</dbReference>
<feature type="region of interest" description="Disordered" evidence="5">
    <location>
        <begin position="1"/>
        <end position="96"/>
    </location>
</feature>
<dbReference type="Pfam" id="PF02190">
    <property type="entry name" value="LON_substr_bdg"/>
    <property type="match status" value="1"/>
</dbReference>
<feature type="region of interest" description="Disordered" evidence="5">
    <location>
        <begin position="1127"/>
        <end position="1187"/>
    </location>
</feature>
<dbReference type="Gene3D" id="3.30.40.10">
    <property type="entry name" value="Zinc/RING finger domain, C3HC4 (zinc finger)"/>
    <property type="match status" value="2"/>
</dbReference>
<dbReference type="PANTHER" id="PTHR23327">
    <property type="entry name" value="RING FINGER PROTEIN 127"/>
    <property type="match status" value="1"/>
</dbReference>
<evidence type="ECO:0000313" key="8">
    <source>
        <dbReference type="EMBL" id="GJN92759.1"/>
    </source>
</evidence>
<dbReference type="SUPFAM" id="SSF88697">
    <property type="entry name" value="PUA domain-like"/>
    <property type="match status" value="1"/>
</dbReference>
<feature type="compositionally biased region" description="Low complexity" evidence="5">
    <location>
        <begin position="163"/>
        <end position="192"/>
    </location>
</feature>
<protein>
    <recommendedName>
        <fullName evidence="10">RING-type domain-containing protein</fullName>
    </recommendedName>
</protein>
<feature type="compositionally biased region" description="Low complexity" evidence="5">
    <location>
        <begin position="120"/>
        <end position="132"/>
    </location>
</feature>
<evidence type="ECO:0000256" key="5">
    <source>
        <dbReference type="SAM" id="MobiDB-lite"/>
    </source>
</evidence>
<dbReference type="InterPro" id="IPR046336">
    <property type="entry name" value="Lon_prtase_N_sf"/>
</dbReference>
<dbReference type="InterPro" id="IPR003111">
    <property type="entry name" value="Lon_prtase_N"/>
</dbReference>
<reference evidence="8 9" key="1">
    <citation type="submission" date="2021-12" db="EMBL/GenBank/DDBJ databases">
        <title>High titer production of polyol ester of fatty acids by Rhodotorula paludigena BS15 towards product separation-free biomass refinery.</title>
        <authorList>
            <person name="Mano J."/>
            <person name="Ono H."/>
            <person name="Tanaka T."/>
            <person name="Naito K."/>
            <person name="Sushida H."/>
            <person name="Ike M."/>
            <person name="Tokuyasu K."/>
            <person name="Kitaoka M."/>
        </authorList>
    </citation>
    <scope>NUCLEOTIDE SEQUENCE [LARGE SCALE GENOMIC DNA]</scope>
    <source>
        <strain evidence="8 9">BS15</strain>
    </source>
</reference>
<feature type="compositionally biased region" description="Basic and acidic residues" evidence="5">
    <location>
        <begin position="219"/>
        <end position="229"/>
    </location>
</feature>
<organism evidence="8 9">
    <name type="scientific">Rhodotorula paludigena</name>
    <dbReference type="NCBI Taxonomy" id="86838"/>
    <lineage>
        <taxon>Eukaryota</taxon>
        <taxon>Fungi</taxon>
        <taxon>Dikarya</taxon>
        <taxon>Basidiomycota</taxon>
        <taxon>Pucciniomycotina</taxon>
        <taxon>Microbotryomycetes</taxon>
        <taxon>Sporidiobolales</taxon>
        <taxon>Sporidiobolaceae</taxon>
        <taxon>Rhodotorula</taxon>
    </lineage>
</organism>
<keyword evidence="9" id="KW-1185">Reference proteome</keyword>
<feature type="region of interest" description="Disordered" evidence="5">
    <location>
        <begin position="992"/>
        <end position="1101"/>
    </location>
</feature>
<dbReference type="EMBL" id="BQKY01000012">
    <property type="protein sequence ID" value="GJN92759.1"/>
    <property type="molecule type" value="Genomic_DNA"/>
</dbReference>
<dbReference type="GO" id="GO:0008270">
    <property type="term" value="F:zinc ion binding"/>
    <property type="evidence" value="ECO:0007669"/>
    <property type="project" value="UniProtKB-KW"/>
</dbReference>
<dbReference type="InterPro" id="IPR017907">
    <property type="entry name" value="Znf_RING_CS"/>
</dbReference>
<dbReference type="Pfam" id="PF08621">
    <property type="entry name" value="RPAP1_N"/>
    <property type="match status" value="1"/>
</dbReference>
<feature type="compositionally biased region" description="Basic and acidic residues" evidence="5">
    <location>
        <begin position="551"/>
        <end position="565"/>
    </location>
</feature>
<evidence type="ECO:0000313" key="9">
    <source>
        <dbReference type="Proteomes" id="UP001342314"/>
    </source>
</evidence>
<dbReference type="PROSITE" id="PS50089">
    <property type="entry name" value="ZF_RING_2"/>
    <property type="match status" value="1"/>
</dbReference>
<dbReference type="Gene3D" id="2.30.130.40">
    <property type="entry name" value="LON domain-like"/>
    <property type="match status" value="1"/>
</dbReference>
<dbReference type="PROSITE" id="PS51787">
    <property type="entry name" value="LON_N"/>
    <property type="match status" value="1"/>
</dbReference>
<keyword evidence="1" id="KW-0479">Metal-binding</keyword>
<feature type="region of interest" description="Disordered" evidence="5">
    <location>
        <begin position="946"/>
        <end position="965"/>
    </location>
</feature>
<keyword evidence="3" id="KW-0862">Zinc</keyword>
<dbReference type="Gene3D" id="1.20.58.1480">
    <property type="match status" value="1"/>
</dbReference>
<comment type="caution">
    <text evidence="8">The sequence shown here is derived from an EMBL/GenBank/DDBJ whole genome shotgun (WGS) entry which is preliminary data.</text>
</comment>
<dbReference type="InterPro" id="IPR013083">
    <property type="entry name" value="Znf_RING/FYVE/PHD"/>
</dbReference>
<feature type="compositionally biased region" description="Pro residues" evidence="5">
    <location>
        <begin position="946"/>
        <end position="957"/>
    </location>
</feature>